<dbReference type="PANTHER" id="PTHR23504">
    <property type="entry name" value="MAJOR FACILITATOR SUPERFAMILY DOMAIN-CONTAINING PROTEIN 10"/>
    <property type="match status" value="1"/>
</dbReference>
<dbReference type="Gene3D" id="1.20.1250.20">
    <property type="entry name" value="MFS general substrate transporter like domains"/>
    <property type="match status" value="2"/>
</dbReference>
<feature type="transmembrane region" description="Helical" evidence="7">
    <location>
        <begin position="777"/>
        <end position="801"/>
    </location>
</feature>
<reference evidence="8 9" key="1">
    <citation type="submission" date="2015-04" db="EMBL/GenBank/DDBJ databases">
        <title>Complete genome sequence of Schizopora paradoxa KUC8140, a cosmopolitan wood degrader in East Asia.</title>
        <authorList>
            <consortium name="DOE Joint Genome Institute"/>
            <person name="Min B."/>
            <person name="Park H."/>
            <person name="Jang Y."/>
            <person name="Kim J.-J."/>
            <person name="Kim K.H."/>
            <person name="Pangilinan J."/>
            <person name="Lipzen A."/>
            <person name="Riley R."/>
            <person name="Grigoriev I.V."/>
            <person name="Spatafora J.W."/>
            <person name="Choi I.-G."/>
        </authorList>
    </citation>
    <scope>NUCLEOTIDE SEQUENCE [LARGE SCALE GENOMIC DNA]</scope>
    <source>
        <strain evidence="8 9">KUC8140</strain>
    </source>
</reference>
<feature type="transmembrane region" description="Helical" evidence="7">
    <location>
        <begin position="171"/>
        <end position="192"/>
    </location>
</feature>
<dbReference type="InterPro" id="IPR001958">
    <property type="entry name" value="Tet-R_TetA/multi-R_MdtG-like"/>
</dbReference>
<evidence type="ECO:0000256" key="6">
    <source>
        <dbReference type="SAM" id="MobiDB-lite"/>
    </source>
</evidence>
<feature type="compositionally biased region" description="Polar residues" evidence="6">
    <location>
        <begin position="33"/>
        <end position="46"/>
    </location>
</feature>
<protein>
    <submittedName>
        <fullName evidence="8">Major facilitator superfamily MFS-1</fullName>
    </submittedName>
</protein>
<keyword evidence="4 7" id="KW-1133">Transmembrane helix</keyword>
<proteinExistence type="predicted"/>
<dbReference type="InParanoid" id="A0A0H2RN57"/>
<comment type="subcellular location">
    <subcellularLocation>
        <location evidence="1">Membrane</location>
        <topology evidence="1">Multi-pass membrane protein</topology>
    </subcellularLocation>
</comment>
<dbReference type="GO" id="GO:0016020">
    <property type="term" value="C:membrane"/>
    <property type="evidence" value="ECO:0007669"/>
    <property type="project" value="UniProtKB-SubCell"/>
</dbReference>
<feature type="transmembrane region" description="Helical" evidence="7">
    <location>
        <begin position="228"/>
        <end position="250"/>
    </location>
</feature>
<feature type="region of interest" description="Disordered" evidence="6">
    <location>
        <begin position="1"/>
        <end position="46"/>
    </location>
</feature>
<feature type="compositionally biased region" description="Polar residues" evidence="6">
    <location>
        <begin position="583"/>
        <end position="592"/>
    </location>
</feature>
<dbReference type="Proteomes" id="UP000053477">
    <property type="component" value="Unassembled WGS sequence"/>
</dbReference>
<keyword evidence="5 7" id="KW-0472">Membrane</keyword>
<feature type="compositionally biased region" description="Polar residues" evidence="6">
    <location>
        <begin position="539"/>
        <end position="557"/>
    </location>
</feature>
<name>A0A0H2RN57_9AGAM</name>
<feature type="transmembrane region" description="Helical" evidence="7">
    <location>
        <begin position="745"/>
        <end position="765"/>
    </location>
</feature>
<feature type="compositionally biased region" description="Basic and acidic residues" evidence="6">
    <location>
        <begin position="302"/>
        <end position="314"/>
    </location>
</feature>
<evidence type="ECO:0000256" key="3">
    <source>
        <dbReference type="ARBA" id="ARBA00022692"/>
    </source>
</evidence>
<feature type="compositionally biased region" description="Acidic residues" evidence="6">
    <location>
        <begin position="496"/>
        <end position="518"/>
    </location>
</feature>
<feature type="region of interest" description="Disordered" evidence="6">
    <location>
        <begin position="496"/>
        <end position="636"/>
    </location>
</feature>
<feature type="transmembrane region" description="Helical" evidence="7">
    <location>
        <begin position="851"/>
        <end position="872"/>
    </location>
</feature>
<dbReference type="EMBL" id="KQ085961">
    <property type="protein sequence ID" value="KLO13319.1"/>
    <property type="molecule type" value="Genomic_DNA"/>
</dbReference>
<dbReference type="PANTHER" id="PTHR23504:SF17">
    <property type="entry name" value="MAJOR FACILITATOR SUPERFAMILY (MFS) PROFILE DOMAIN-CONTAINING PROTEIN"/>
    <property type="match status" value="1"/>
</dbReference>
<dbReference type="GO" id="GO:0022857">
    <property type="term" value="F:transmembrane transporter activity"/>
    <property type="evidence" value="ECO:0007669"/>
    <property type="project" value="InterPro"/>
</dbReference>
<evidence type="ECO:0000256" key="7">
    <source>
        <dbReference type="SAM" id="Phobius"/>
    </source>
</evidence>
<feature type="region of interest" description="Disordered" evidence="6">
    <location>
        <begin position="302"/>
        <end position="338"/>
    </location>
</feature>
<feature type="transmembrane region" description="Helical" evidence="7">
    <location>
        <begin position="137"/>
        <end position="159"/>
    </location>
</feature>
<accession>A0A0H2RN57</accession>
<dbReference type="AlphaFoldDB" id="A0A0H2RN57"/>
<evidence type="ECO:0000256" key="2">
    <source>
        <dbReference type="ARBA" id="ARBA00022448"/>
    </source>
</evidence>
<evidence type="ECO:0000313" key="8">
    <source>
        <dbReference type="EMBL" id="KLO13319.1"/>
    </source>
</evidence>
<feature type="transmembrane region" description="Helical" evidence="7">
    <location>
        <begin position="813"/>
        <end position="831"/>
    </location>
</feature>
<dbReference type="Pfam" id="PF07690">
    <property type="entry name" value="MFS_1"/>
    <property type="match status" value="1"/>
</dbReference>
<evidence type="ECO:0000256" key="5">
    <source>
        <dbReference type="ARBA" id="ARBA00023136"/>
    </source>
</evidence>
<keyword evidence="9" id="KW-1185">Reference proteome</keyword>
<organism evidence="8 9">
    <name type="scientific">Schizopora paradoxa</name>
    <dbReference type="NCBI Taxonomy" id="27342"/>
    <lineage>
        <taxon>Eukaryota</taxon>
        <taxon>Fungi</taxon>
        <taxon>Dikarya</taxon>
        <taxon>Basidiomycota</taxon>
        <taxon>Agaricomycotina</taxon>
        <taxon>Agaricomycetes</taxon>
        <taxon>Hymenochaetales</taxon>
        <taxon>Schizoporaceae</taxon>
        <taxon>Schizopora</taxon>
    </lineage>
</organism>
<feature type="region of interest" description="Disordered" evidence="6">
    <location>
        <begin position="361"/>
        <end position="380"/>
    </location>
</feature>
<feature type="transmembrane region" description="Helical" evidence="7">
    <location>
        <begin position="270"/>
        <end position="294"/>
    </location>
</feature>
<feature type="transmembrane region" description="Helical" evidence="7">
    <location>
        <begin position="95"/>
        <end position="117"/>
    </location>
</feature>
<dbReference type="OrthoDB" id="10262656at2759"/>
<sequence length="873" mass="93649">MATPKSRGGRTPSRVLGGHAETIEENEFATPATDASPQAGQTRTQRMSFASRLRRVSRGANWRNLPDEETLLTATERPPIPSALRPSGEAFSTPLPFLPMVVLSIVMLGEFLSANVSTPFLLFMVEGFGVSQDEAGVGYWTGILVSCFFITQFLTSLLWATAAEKHGIRTVLFLSLLGSSLTCFAFGTATTLPQAMCIRLLQGVFAGAIGVGRGNVVTITDPSNEGRAYAILGFCWGFGGVAGAIIGGSFERPAEKWPEFFSRISLFVKYPYLLPTSIAATITGIGALLTLFLARDGGPREGAIRLPPEKDDNRGPASRESSFAPPDEEEAEPTGVVNKIKHKVSKKLSGYFARRVYEDRDAASPMSPGTGSSPIPMPLARRTSSDNKFRAMSRTSRANGSAYGYGTSYRSRLASSASFAGRRGSLANTIARRRESIAHGQSGANPEISASHVESSSDMNFAQRLLMANELAVNNIADLWVAAAMNVDNEDVFLSDSEAEDEDAEQNENPFADEDEDLLMQTPSRPGRLSTPRALGSGSRPSLSTPNRPSTSGSRPQLGSPRATPHHPSFANVGGSPTPARRASSTLPTIFSHTGVRTPPAAQEPPAQPLVPREGQAESDVAGTSDGLEPIFESRPVTSYTPKKISEPRIAISDPPLETVSEKQPSMLSQLPLAIIMQYGMLALHSTTHDQVFLSYLVTKYQSGGLNLNAGHFAQLIALMSLASIAYQFYLYPNMGPPRGRFSHLAMFRIGSLLFIPSYLTVTLYRPLASANDDGNLLLMAALAFSTALRYAGITFAYTAVAILLNYMSPPHLLGYANGIAQSIVSFARFVGPVLGGYLWSVSVDGNPSGYPLGFIACSCVTLFAIAHSFLIR</sequence>
<keyword evidence="2" id="KW-0813">Transport</keyword>
<dbReference type="PRINTS" id="PR01035">
    <property type="entry name" value="TCRTETA"/>
</dbReference>
<dbReference type="InterPro" id="IPR011701">
    <property type="entry name" value="MFS"/>
</dbReference>
<keyword evidence="3 7" id="KW-0812">Transmembrane</keyword>
<feature type="transmembrane region" description="Helical" evidence="7">
    <location>
        <begin position="713"/>
        <end position="733"/>
    </location>
</feature>
<evidence type="ECO:0000256" key="4">
    <source>
        <dbReference type="ARBA" id="ARBA00022989"/>
    </source>
</evidence>
<dbReference type="SUPFAM" id="SSF103473">
    <property type="entry name" value="MFS general substrate transporter"/>
    <property type="match status" value="2"/>
</dbReference>
<evidence type="ECO:0000313" key="9">
    <source>
        <dbReference type="Proteomes" id="UP000053477"/>
    </source>
</evidence>
<dbReference type="InterPro" id="IPR036259">
    <property type="entry name" value="MFS_trans_sf"/>
</dbReference>
<gene>
    <name evidence="8" type="ORF">SCHPADRAFT_852636</name>
</gene>
<evidence type="ECO:0000256" key="1">
    <source>
        <dbReference type="ARBA" id="ARBA00004141"/>
    </source>
</evidence>